<proteinExistence type="predicted"/>
<evidence type="ECO:0000256" key="1">
    <source>
        <dbReference type="SAM" id="MobiDB-lite"/>
    </source>
</evidence>
<dbReference type="AlphaFoldDB" id="W4G8E4"/>
<dbReference type="PANTHER" id="PTHR37067">
    <property type="entry name" value="PX DOMAIN-CONTAINING PROTEIN"/>
    <property type="match status" value="1"/>
</dbReference>
<dbReference type="PANTHER" id="PTHR37067:SF3">
    <property type="entry name" value="PX DOMAIN-CONTAINING PROTEIN"/>
    <property type="match status" value="1"/>
</dbReference>
<protein>
    <submittedName>
        <fullName evidence="2">Uncharacterized protein</fullName>
    </submittedName>
</protein>
<gene>
    <name evidence="2" type="ORF">H257_10356</name>
</gene>
<dbReference type="GeneID" id="20812352"/>
<evidence type="ECO:0000313" key="2">
    <source>
        <dbReference type="EMBL" id="ETV75541.1"/>
    </source>
</evidence>
<dbReference type="STRING" id="112090.W4G8E4"/>
<dbReference type="VEuPathDB" id="FungiDB:H257_10356"/>
<reference evidence="2" key="1">
    <citation type="submission" date="2013-12" db="EMBL/GenBank/DDBJ databases">
        <title>The Genome Sequence of Aphanomyces astaci APO3.</title>
        <authorList>
            <consortium name="The Broad Institute Genomics Platform"/>
            <person name="Russ C."/>
            <person name="Tyler B."/>
            <person name="van West P."/>
            <person name="Dieguez-Uribeondo J."/>
            <person name="Young S.K."/>
            <person name="Zeng Q."/>
            <person name="Gargeya S."/>
            <person name="Fitzgerald M."/>
            <person name="Abouelleil A."/>
            <person name="Alvarado L."/>
            <person name="Chapman S.B."/>
            <person name="Gainer-Dewar J."/>
            <person name="Goldberg J."/>
            <person name="Griggs A."/>
            <person name="Gujja S."/>
            <person name="Hansen M."/>
            <person name="Howarth C."/>
            <person name="Imamovic A."/>
            <person name="Ireland A."/>
            <person name="Larimer J."/>
            <person name="McCowan C."/>
            <person name="Murphy C."/>
            <person name="Pearson M."/>
            <person name="Poon T.W."/>
            <person name="Priest M."/>
            <person name="Roberts A."/>
            <person name="Saif S."/>
            <person name="Shea T."/>
            <person name="Sykes S."/>
            <person name="Wortman J."/>
            <person name="Nusbaum C."/>
            <person name="Birren B."/>
        </authorList>
    </citation>
    <scope>NUCLEOTIDE SEQUENCE [LARGE SCALE GENOMIC DNA]</scope>
    <source>
        <strain evidence="2">APO3</strain>
    </source>
</reference>
<accession>W4G8E4</accession>
<dbReference type="RefSeq" id="XP_009835175.1">
    <property type="nucleotide sequence ID" value="XM_009836873.1"/>
</dbReference>
<organism evidence="2">
    <name type="scientific">Aphanomyces astaci</name>
    <name type="common">Crayfish plague agent</name>
    <dbReference type="NCBI Taxonomy" id="112090"/>
    <lineage>
        <taxon>Eukaryota</taxon>
        <taxon>Sar</taxon>
        <taxon>Stramenopiles</taxon>
        <taxon>Oomycota</taxon>
        <taxon>Saprolegniomycetes</taxon>
        <taxon>Saprolegniales</taxon>
        <taxon>Verrucalvaceae</taxon>
        <taxon>Aphanomyces</taxon>
    </lineage>
</organism>
<feature type="region of interest" description="Disordered" evidence="1">
    <location>
        <begin position="1"/>
        <end position="40"/>
    </location>
</feature>
<name>W4G8E4_APHAT</name>
<sequence>MLPTKLPSLSKSWPSGDSGDQAAGYHSSLPREQDAPPVLPGHLVGLRPAHFVRDVLDPRRERILRFWSDVDIDQVEENHSQLVAAYYNDPVLRRSLEEHDNSTTFDDALGRRPSSMAASVRVLRWTSDHQSNRTFRSSNGMLQRCQ</sequence>
<dbReference type="EMBL" id="KI913140">
    <property type="protein sequence ID" value="ETV75541.1"/>
    <property type="molecule type" value="Genomic_DNA"/>
</dbReference>